<dbReference type="AlphaFoldDB" id="A0A974DZ09"/>
<protein>
    <submittedName>
        <fullName evidence="1">Uncharacterized protein</fullName>
    </submittedName>
</protein>
<dbReference type="EMBL" id="CM004466">
    <property type="protein sequence ID" value="OCU00201.1"/>
    <property type="molecule type" value="Genomic_DNA"/>
</dbReference>
<evidence type="ECO:0000313" key="1">
    <source>
        <dbReference type="EMBL" id="OCU00201.1"/>
    </source>
</evidence>
<organism evidence="1 2">
    <name type="scientific">Xenopus laevis</name>
    <name type="common">African clawed frog</name>
    <dbReference type="NCBI Taxonomy" id="8355"/>
    <lineage>
        <taxon>Eukaryota</taxon>
        <taxon>Metazoa</taxon>
        <taxon>Chordata</taxon>
        <taxon>Craniata</taxon>
        <taxon>Vertebrata</taxon>
        <taxon>Euteleostomi</taxon>
        <taxon>Amphibia</taxon>
        <taxon>Batrachia</taxon>
        <taxon>Anura</taxon>
        <taxon>Pipoidea</taxon>
        <taxon>Pipidae</taxon>
        <taxon>Xenopodinae</taxon>
        <taxon>Xenopus</taxon>
        <taxon>Xenopus</taxon>
    </lineage>
</organism>
<sequence>MPNASELTLAFGASRLSEFAPQRLPRKAHNFLSRLSRIYICHITPKPAVLSQMQRISRSLDPSMQVTSSGVKRAFSESPLDLLDSSEWRLWLEFYDSTLNLFHGIIKKVETQEVTAVESSLITIELINKMTA</sequence>
<accession>A0A974DZ09</accession>
<evidence type="ECO:0000313" key="2">
    <source>
        <dbReference type="Proteomes" id="UP000694892"/>
    </source>
</evidence>
<gene>
    <name evidence="1" type="ORF">XELAEV_18005977mg</name>
</gene>
<name>A0A974DZ09_XENLA</name>
<reference evidence="2" key="1">
    <citation type="journal article" date="2016" name="Nature">
        <title>Genome evolution in the allotetraploid frog Xenopus laevis.</title>
        <authorList>
            <person name="Session A.M."/>
            <person name="Uno Y."/>
            <person name="Kwon T."/>
            <person name="Chapman J.A."/>
            <person name="Toyoda A."/>
            <person name="Takahashi S."/>
            <person name="Fukui A."/>
            <person name="Hikosaka A."/>
            <person name="Suzuki A."/>
            <person name="Kondo M."/>
            <person name="van Heeringen S.J."/>
            <person name="Quigley I."/>
            <person name="Heinz S."/>
            <person name="Ogino H."/>
            <person name="Ochi H."/>
            <person name="Hellsten U."/>
            <person name="Lyons J.B."/>
            <person name="Simakov O."/>
            <person name="Putnam N."/>
            <person name="Stites J."/>
            <person name="Kuroki Y."/>
            <person name="Tanaka T."/>
            <person name="Michiue T."/>
            <person name="Watanabe M."/>
            <person name="Bogdanovic O."/>
            <person name="Lister R."/>
            <person name="Georgiou G."/>
            <person name="Paranjpe S.S."/>
            <person name="van Kruijsbergen I."/>
            <person name="Shu S."/>
            <person name="Carlson J."/>
            <person name="Kinoshita T."/>
            <person name="Ohta Y."/>
            <person name="Mawaribuchi S."/>
            <person name="Jenkins J."/>
            <person name="Grimwood J."/>
            <person name="Schmutz J."/>
            <person name="Mitros T."/>
            <person name="Mozaffari S.V."/>
            <person name="Suzuki Y."/>
            <person name="Haramoto Y."/>
            <person name="Yamamoto T.S."/>
            <person name="Takagi C."/>
            <person name="Heald R."/>
            <person name="Miller K."/>
            <person name="Haudenschild C."/>
            <person name="Kitzman J."/>
            <person name="Nakayama T."/>
            <person name="Izutsu Y."/>
            <person name="Robert J."/>
            <person name="Fortriede J."/>
            <person name="Burns K."/>
            <person name="Lotay V."/>
            <person name="Karimi K."/>
            <person name="Yasuoka Y."/>
            <person name="Dichmann D.S."/>
            <person name="Flajnik M.F."/>
            <person name="Houston D.W."/>
            <person name="Shendure J."/>
            <person name="DuPasquier L."/>
            <person name="Vize P.D."/>
            <person name="Zorn A.M."/>
            <person name="Ito M."/>
            <person name="Marcotte E.M."/>
            <person name="Wallingford J.B."/>
            <person name="Ito Y."/>
            <person name="Asashima M."/>
            <person name="Ueno N."/>
            <person name="Matsuda Y."/>
            <person name="Veenstra G.J."/>
            <person name="Fujiyama A."/>
            <person name="Harland R.M."/>
            <person name="Taira M."/>
            <person name="Rokhsar D.S."/>
        </authorList>
    </citation>
    <scope>NUCLEOTIDE SEQUENCE [LARGE SCALE GENOMIC DNA]</scope>
    <source>
        <strain evidence="2">J</strain>
    </source>
</reference>
<dbReference type="Proteomes" id="UP000694892">
    <property type="component" value="Chromosome 1L"/>
</dbReference>
<proteinExistence type="predicted"/>